<dbReference type="OrthoDB" id="3454835at2759"/>
<protein>
    <recommendedName>
        <fullName evidence="2">EthD domain-containing protein</fullName>
    </recommendedName>
</protein>
<evidence type="ECO:0000313" key="1">
    <source>
        <dbReference type="EMBL" id="OAF62057.1"/>
    </source>
</evidence>
<sequence length="90" mass="10340">MTEGQGQPLKFTITHYRKPQHTHEEFIKWIVEGHLPLAISVFNKHRILGYTLLEAVKDEEHWVDTSKALATLGYATQYLLPNGETVNLPK</sequence>
<organism evidence="1">
    <name type="scientific">Pseudogymnoascus destructans</name>
    <dbReference type="NCBI Taxonomy" id="655981"/>
    <lineage>
        <taxon>Eukaryota</taxon>
        <taxon>Fungi</taxon>
        <taxon>Dikarya</taxon>
        <taxon>Ascomycota</taxon>
        <taxon>Pezizomycotina</taxon>
        <taxon>Leotiomycetes</taxon>
        <taxon>Thelebolales</taxon>
        <taxon>Thelebolaceae</taxon>
        <taxon>Pseudogymnoascus</taxon>
    </lineage>
</organism>
<gene>
    <name evidence="1" type="ORF">VC83_01370</name>
</gene>
<proteinExistence type="predicted"/>
<accession>A0A177AJ11</accession>
<dbReference type="InterPro" id="IPR011008">
    <property type="entry name" value="Dimeric_a/b-barrel"/>
</dbReference>
<evidence type="ECO:0008006" key="2">
    <source>
        <dbReference type="Google" id="ProtNLM"/>
    </source>
</evidence>
<dbReference type="Proteomes" id="UP000077154">
    <property type="component" value="Unassembled WGS sequence"/>
</dbReference>
<reference evidence="1" key="1">
    <citation type="submission" date="2016-03" db="EMBL/GenBank/DDBJ databases">
        <title>Updated assembly of Pseudogymnoascus destructans, the fungus causing white-nose syndrome of bats.</title>
        <authorList>
            <person name="Palmer J.M."/>
            <person name="Drees K.P."/>
            <person name="Foster J.T."/>
            <person name="Lindner D.L."/>
        </authorList>
    </citation>
    <scope>NUCLEOTIDE SEQUENCE [LARGE SCALE GENOMIC DNA]</scope>
    <source>
        <strain evidence="1">20631-21</strain>
    </source>
</reference>
<dbReference type="AlphaFoldDB" id="A0A177AJ11"/>
<dbReference type="SUPFAM" id="SSF54909">
    <property type="entry name" value="Dimeric alpha+beta barrel"/>
    <property type="match status" value="1"/>
</dbReference>
<dbReference type="GeneID" id="36284460"/>
<dbReference type="RefSeq" id="XP_024327331.1">
    <property type="nucleotide sequence ID" value="XM_024465049.1"/>
</dbReference>
<name>A0A177AJ11_9PEZI</name>
<dbReference type="EMBL" id="KV441388">
    <property type="protein sequence ID" value="OAF62057.1"/>
    <property type="molecule type" value="Genomic_DNA"/>
</dbReference>